<dbReference type="Pfam" id="PF01814">
    <property type="entry name" value="Hemerythrin"/>
    <property type="match status" value="1"/>
</dbReference>
<dbReference type="EMBL" id="DRWR01000048">
    <property type="protein sequence ID" value="HHQ15712.1"/>
    <property type="molecule type" value="Genomic_DNA"/>
</dbReference>
<sequence>MKFKLRNLKLTRRLIMKSVELLMQEHRIIELGLAVLENIADRLEQGESVPVDKIISLLDFFRVFADKCHHAKEEKALFPKLETKGIPHEGGPIGVMLNEHEKGRILQQQMRQALSDPLEAKNRQNFVSSAREYITLLRQHIWKEDNVLFQMAKQLFNKSDDRELIETFESYEQEQIGKHAHEHYHKLVYELEAEFLLHHNN</sequence>
<organism evidence="2">
    <name type="scientific">Thermodesulfobacterium geofontis</name>
    <dbReference type="NCBI Taxonomy" id="1295609"/>
    <lineage>
        <taxon>Bacteria</taxon>
        <taxon>Pseudomonadati</taxon>
        <taxon>Thermodesulfobacteriota</taxon>
        <taxon>Thermodesulfobacteria</taxon>
        <taxon>Thermodesulfobacteriales</taxon>
        <taxon>Thermodesulfobacteriaceae</taxon>
        <taxon>Thermodesulfobacterium</taxon>
    </lineage>
</organism>
<evidence type="ECO:0000313" key="2">
    <source>
        <dbReference type="EMBL" id="HGQ85096.1"/>
    </source>
</evidence>
<dbReference type="InterPro" id="IPR012312">
    <property type="entry name" value="Hemerythrin-like"/>
</dbReference>
<evidence type="ECO:0000259" key="1">
    <source>
        <dbReference type="Pfam" id="PF01814"/>
    </source>
</evidence>
<protein>
    <submittedName>
        <fullName evidence="2">Hemerythrin</fullName>
    </submittedName>
</protein>
<dbReference type="PANTHER" id="PTHR39966:SF1">
    <property type="entry name" value="HEMERYTHRIN-LIKE DOMAIN-CONTAINING PROTEIN"/>
    <property type="match status" value="1"/>
</dbReference>
<name>A0A7C4JR83_9BACT</name>
<dbReference type="AlphaFoldDB" id="A0A7C4JR83"/>
<evidence type="ECO:0000313" key="3">
    <source>
        <dbReference type="EMBL" id="HHQ15712.1"/>
    </source>
</evidence>
<dbReference type="GO" id="GO:0005886">
    <property type="term" value="C:plasma membrane"/>
    <property type="evidence" value="ECO:0007669"/>
    <property type="project" value="TreeGrafter"/>
</dbReference>
<proteinExistence type="predicted"/>
<feature type="domain" description="Hemerythrin-like" evidence="1">
    <location>
        <begin position="19"/>
        <end position="152"/>
    </location>
</feature>
<dbReference type="CDD" id="cd12108">
    <property type="entry name" value="Hr-like"/>
    <property type="match status" value="1"/>
</dbReference>
<comment type="caution">
    <text evidence="2">The sequence shown here is derived from an EMBL/GenBank/DDBJ whole genome shotgun (WGS) entry which is preliminary data.</text>
</comment>
<dbReference type="Gene3D" id="1.20.120.520">
    <property type="entry name" value="nmb1532 protein domain like"/>
    <property type="match status" value="1"/>
</dbReference>
<reference evidence="2" key="1">
    <citation type="journal article" date="2020" name="mSystems">
        <title>Genome- and Community-Level Interaction Insights into Carbon Utilization and Element Cycling Functions of Hydrothermarchaeota in Hydrothermal Sediment.</title>
        <authorList>
            <person name="Zhou Z."/>
            <person name="Liu Y."/>
            <person name="Xu W."/>
            <person name="Pan J."/>
            <person name="Luo Z.H."/>
            <person name="Li M."/>
        </authorList>
    </citation>
    <scope>NUCLEOTIDE SEQUENCE [LARGE SCALE GENOMIC DNA]</scope>
    <source>
        <strain evidence="3">SpSt-106</strain>
        <strain evidence="2">SpSt-6</strain>
    </source>
</reference>
<gene>
    <name evidence="3" type="ORF">ENM15_02705</name>
    <name evidence="2" type="ORF">ENT66_01530</name>
</gene>
<dbReference type="EMBL" id="DSZN01000027">
    <property type="protein sequence ID" value="HGQ85096.1"/>
    <property type="molecule type" value="Genomic_DNA"/>
</dbReference>
<dbReference type="PANTHER" id="PTHR39966">
    <property type="entry name" value="BLL2471 PROTEIN-RELATED"/>
    <property type="match status" value="1"/>
</dbReference>
<accession>A0A7C4JR83</accession>